<sequence>MSYITSNVLSNGGYESAEDFHGLPEGDRDGYRAHMENLRASGKRYAIITRETRTGDAIGNAEADPESELTVVVNPSPTWLADMFRQLPAMDSVEESGDEKRYYTTSATYYEYCSCHTGNQHEVNEQYHVSIHGLTPGKLAVVEAEGMVTA</sequence>
<organism evidence="1 2">
    <name type="scientific">Mycobacterium phage Emmina</name>
    <dbReference type="NCBI Taxonomy" id="2301564"/>
    <lineage>
        <taxon>Viruses</taxon>
        <taxon>Duplodnaviria</taxon>
        <taxon>Heunggongvirae</taxon>
        <taxon>Uroviricota</taxon>
        <taxon>Caudoviricetes</taxon>
        <taxon>Kostyavirus</taxon>
        <taxon>Kostyavirus porky</taxon>
    </lineage>
</organism>
<gene>
    <name evidence="1" type="primary">131</name>
    <name evidence="1" type="ORF">SEA_EMMINA_131</name>
</gene>
<name>A0A385DQH8_9CAUD</name>
<protein>
    <submittedName>
        <fullName evidence="1">Uncharacterized protein</fullName>
    </submittedName>
</protein>
<accession>A0A385DQH8</accession>
<dbReference type="Proteomes" id="UP000262853">
    <property type="component" value="Genome"/>
</dbReference>
<evidence type="ECO:0000313" key="1">
    <source>
        <dbReference type="EMBL" id="AXQ60932.1"/>
    </source>
</evidence>
<dbReference type="EMBL" id="MH669002">
    <property type="protein sequence ID" value="AXQ60932.1"/>
    <property type="molecule type" value="Genomic_DNA"/>
</dbReference>
<evidence type="ECO:0000313" key="2">
    <source>
        <dbReference type="Proteomes" id="UP000262853"/>
    </source>
</evidence>
<proteinExistence type="predicted"/>
<reference evidence="2" key="1">
    <citation type="submission" date="2018-07" db="EMBL/GenBank/DDBJ databases">
        <authorList>
            <person name="Quirk P.G."/>
            <person name="Krulwich T.A."/>
        </authorList>
    </citation>
    <scope>NUCLEOTIDE SEQUENCE [LARGE SCALE GENOMIC DNA]</scope>
</reference>